<dbReference type="Proteomes" id="UP001281761">
    <property type="component" value="Unassembled WGS sequence"/>
</dbReference>
<keyword evidence="3" id="KW-1185">Reference proteome</keyword>
<evidence type="ECO:0000313" key="2">
    <source>
        <dbReference type="EMBL" id="KAK2962680.1"/>
    </source>
</evidence>
<organism evidence="2 3">
    <name type="scientific">Blattamonas nauphoetae</name>
    <dbReference type="NCBI Taxonomy" id="2049346"/>
    <lineage>
        <taxon>Eukaryota</taxon>
        <taxon>Metamonada</taxon>
        <taxon>Preaxostyla</taxon>
        <taxon>Oxymonadida</taxon>
        <taxon>Blattamonas</taxon>
    </lineage>
</organism>
<comment type="caution">
    <text evidence="2">The sequence shown here is derived from an EMBL/GenBank/DDBJ whole genome shotgun (WGS) entry which is preliminary data.</text>
</comment>
<reference evidence="2 3" key="1">
    <citation type="journal article" date="2022" name="bioRxiv">
        <title>Genomics of Preaxostyla Flagellates Illuminates Evolutionary Transitions and the Path Towards Mitochondrial Loss.</title>
        <authorList>
            <person name="Novak L.V.F."/>
            <person name="Treitli S.C."/>
            <person name="Pyrih J."/>
            <person name="Halakuc P."/>
            <person name="Pipaliya S.V."/>
            <person name="Vacek V."/>
            <person name="Brzon O."/>
            <person name="Soukal P."/>
            <person name="Eme L."/>
            <person name="Dacks J.B."/>
            <person name="Karnkowska A."/>
            <person name="Elias M."/>
            <person name="Hampl V."/>
        </authorList>
    </citation>
    <scope>NUCLEOTIDE SEQUENCE [LARGE SCALE GENOMIC DNA]</scope>
    <source>
        <strain evidence="2">NAU3</strain>
        <tissue evidence="2">Gut</tissue>
    </source>
</reference>
<dbReference type="EMBL" id="JARBJD010000010">
    <property type="protein sequence ID" value="KAK2962680.1"/>
    <property type="molecule type" value="Genomic_DNA"/>
</dbReference>
<proteinExistence type="predicted"/>
<evidence type="ECO:0000256" key="1">
    <source>
        <dbReference type="SAM" id="MobiDB-lite"/>
    </source>
</evidence>
<sequence>MNPPLSPPPQRDEEIDCQSTISPEEKKELIRQKIAELDQTLRDSIQLLQIQFEMSCDALNLTLASELAKLPTDTLHMKLVDFQAKFHSDPSNSLKDSIMSDISKIFAQTDPGKT</sequence>
<feature type="region of interest" description="Disordered" evidence="1">
    <location>
        <begin position="1"/>
        <end position="23"/>
    </location>
</feature>
<gene>
    <name evidence="2" type="ORF">BLNAU_2513</name>
</gene>
<evidence type="ECO:0000313" key="3">
    <source>
        <dbReference type="Proteomes" id="UP001281761"/>
    </source>
</evidence>
<name>A0ABQ9YFY9_9EUKA</name>
<protein>
    <submittedName>
        <fullName evidence="2">Uncharacterized protein</fullName>
    </submittedName>
</protein>
<accession>A0ABQ9YFY9</accession>